<keyword evidence="2" id="KW-1185">Reference proteome</keyword>
<accession>A0A1T5B7A4</accession>
<protein>
    <recommendedName>
        <fullName evidence="3">Lipocalin-like domain-containing protein</fullName>
    </recommendedName>
</protein>
<gene>
    <name evidence="1" type="ORF">SAMN05660349_01095</name>
</gene>
<evidence type="ECO:0008006" key="3">
    <source>
        <dbReference type="Google" id="ProtNLM"/>
    </source>
</evidence>
<reference evidence="2" key="1">
    <citation type="submission" date="2017-02" db="EMBL/GenBank/DDBJ databases">
        <authorList>
            <person name="Varghese N."/>
            <person name="Submissions S."/>
        </authorList>
    </citation>
    <scope>NUCLEOTIDE SEQUENCE [LARGE SCALE GENOMIC DNA]</scope>
    <source>
        <strain evidence="2">DSM 24967</strain>
    </source>
</reference>
<sequence>MLIFSTRACNESGCLCVLISIETGGMNRRLFLFLNLTALLLMVGFTGCDDDDDTARQAIVGKWVNVTGDEGHVPVDTDFSMEFLSDGTVLYHDDLMTLTARPSKYEIAGKFLYLYYANGAGADEPADVFIFHFSDDFNRLELKNVLSSMLEPMVFKRLK</sequence>
<evidence type="ECO:0000313" key="1">
    <source>
        <dbReference type="EMBL" id="SKB42947.1"/>
    </source>
</evidence>
<name>A0A1T5B7A4_9BACT</name>
<dbReference type="EMBL" id="FUYQ01000006">
    <property type="protein sequence ID" value="SKB42947.1"/>
    <property type="molecule type" value="Genomic_DNA"/>
</dbReference>
<proteinExistence type="predicted"/>
<evidence type="ECO:0000313" key="2">
    <source>
        <dbReference type="Proteomes" id="UP000190852"/>
    </source>
</evidence>
<dbReference type="Proteomes" id="UP000190852">
    <property type="component" value="Unassembled WGS sequence"/>
</dbReference>
<dbReference type="AlphaFoldDB" id="A0A1T5B7A4"/>
<organism evidence="1 2">
    <name type="scientific">Parabacteroides chartae</name>
    <dbReference type="NCBI Taxonomy" id="1037355"/>
    <lineage>
        <taxon>Bacteria</taxon>
        <taxon>Pseudomonadati</taxon>
        <taxon>Bacteroidota</taxon>
        <taxon>Bacteroidia</taxon>
        <taxon>Bacteroidales</taxon>
        <taxon>Tannerellaceae</taxon>
        <taxon>Parabacteroides</taxon>
    </lineage>
</organism>